<dbReference type="EMBL" id="NIZV01000199">
    <property type="protein sequence ID" value="RSM00940.1"/>
    <property type="molecule type" value="Genomic_DNA"/>
</dbReference>
<accession>A0A428TFW6</accession>
<keyword evidence="1" id="KW-0812">Transmembrane</keyword>
<keyword evidence="1" id="KW-0472">Membrane</keyword>
<feature type="transmembrane region" description="Helical" evidence="1">
    <location>
        <begin position="55"/>
        <end position="75"/>
    </location>
</feature>
<sequence length="610" mass="67181">MSHEPQSSTQDLITQHGPITYTQVRQNTLSNPDSHLKVRRLPPWRIGLATRAKMLGLLALGILSALGHHLLYSYLDNKPVRTLVDGAPRWKTQDWITRYGLALAFITKTILAASVAVAYKQRIWTNLRQKAYTVSGINAMYDATTDILSFASLEFVWKAKLATILAALTWTIPLSALVTPSSLLVTLITKEVQQDMIVPILNFADLNSRSYVFNGLTTMISPLLTRTTALAAFSAEILPMAAVAQNISYTLEFHGPSLKCDEATEHIAAFIEGVWQATHAAHTGTGSLNAFYLSFTVSTSFLRNSSLDPTTAQDPLLWDLSKIATELLRGRDVWAYMPLDHLDAPIAFPMLVRHNSQSLACAPQNTSFKVTFNSSDIIQTVSHPYEFIWEGLPDVSRSQRFTDLALANLLNGVIGEVQISNGGHQFSTIKTTLMSSRTSIMQTALIGAVDEYHPLLEEDKRLARNMSLGPLIEELSRNQTLSLFSSSRFWAENGTKQQVTQRISTNIWQYHSQVLWLSYGLAILGAVFGVLVGLQAVSVNGTGYNTNFSTTMVTTRNATLDELSLGSSLGGETTSENVLKTELVFGVLDQDNGGESMELSLTSHLGSYKR</sequence>
<keyword evidence="3" id="KW-1185">Reference proteome</keyword>
<dbReference type="PANTHER" id="PTHR35041">
    <property type="entry name" value="MEDIATOR OF RNA POLYMERASE II TRANSCRIPTION SUBUNIT 1"/>
    <property type="match status" value="1"/>
</dbReference>
<organism evidence="2 3">
    <name type="scientific">Fusarium ambrosium</name>
    <dbReference type="NCBI Taxonomy" id="131363"/>
    <lineage>
        <taxon>Eukaryota</taxon>
        <taxon>Fungi</taxon>
        <taxon>Dikarya</taxon>
        <taxon>Ascomycota</taxon>
        <taxon>Pezizomycotina</taxon>
        <taxon>Sordariomycetes</taxon>
        <taxon>Hypocreomycetidae</taxon>
        <taxon>Hypocreales</taxon>
        <taxon>Nectriaceae</taxon>
        <taxon>Fusarium</taxon>
        <taxon>Fusarium solani species complex</taxon>
    </lineage>
</organism>
<feature type="transmembrane region" description="Helical" evidence="1">
    <location>
        <begin position="95"/>
        <end position="119"/>
    </location>
</feature>
<reference evidence="2 3" key="1">
    <citation type="submission" date="2017-06" db="EMBL/GenBank/DDBJ databases">
        <title>Cmopartive genomic analysis of Ambrosia Fusariam Clade fungi.</title>
        <authorList>
            <person name="Stajich J.E."/>
            <person name="Carrillo J."/>
            <person name="Kijimoto T."/>
            <person name="Eskalen A."/>
            <person name="O'Donnell K."/>
            <person name="Kasson M."/>
        </authorList>
    </citation>
    <scope>NUCLEOTIDE SEQUENCE [LARGE SCALE GENOMIC DNA]</scope>
    <source>
        <strain evidence="2 3">NRRL 20438</strain>
    </source>
</reference>
<dbReference type="PANTHER" id="PTHR35041:SF6">
    <property type="entry name" value="FORMYLMETHIONINE DEFORMYLASE-LIKE PROTEIN-RELATED"/>
    <property type="match status" value="1"/>
</dbReference>
<name>A0A428TFW6_9HYPO</name>
<dbReference type="Proteomes" id="UP000288429">
    <property type="component" value="Unassembled WGS sequence"/>
</dbReference>
<proteinExistence type="predicted"/>
<dbReference type="AlphaFoldDB" id="A0A428TFW6"/>
<comment type="caution">
    <text evidence="2">The sequence shown here is derived from an EMBL/GenBank/DDBJ whole genome shotgun (WGS) entry which is preliminary data.</text>
</comment>
<feature type="transmembrane region" description="Helical" evidence="1">
    <location>
        <begin position="514"/>
        <end position="537"/>
    </location>
</feature>
<evidence type="ECO:0000313" key="2">
    <source>
        <dbReference type="EMBL" id="RSM00940.1"/>
    </source>
</evidence>
<evidence type="ECO:0000256" key="1">
    <source>
        <dbReference type="SAM" id="Phobius"/>
    </source>
</evidence>
<keyword evidence="1" id="KW-1133">Transmembrane helix</keyword>
<gene>
    <name evidence="2" type="ORF">CDV31_011580</name>
</gene>
<evidence type="ECO:0000313" key="3">
    <source>
        <dbReference type="Proteomes" id="UP000288429"/>
    </source>
</evidence>
<protein>
    <submittedName>
        <fullName evidence="2">Uncharacterized protein</fullName>
    </submittedName>
</protein>